<evidence type="ECO:0000313" key="2">
    <source>
        <dbReference type="EMBL" id="GMR45086.1"/>
    </source>
</evidence>
<feature type="transmembrane region" description="Helical" evidence="1">
    <location>
        <begin position="140"/>
        <end position="164"/>
    </location>
</feature>
<accession>A0AAN5CIN0</accession>
<dbReference type="AlphaFoldDB" id="A0AAN5CIN0"/>
<protein>
    <submittedName>
        <fullName evidence="2">Uncharacterized protein</fullName>
    </submittedName>
</protein>
<keyword evidence="3" id="KW-1185">Reference proteome</keyword>
<dbReference type="Pfam" id="PF25093">
    <property type="entry name" value="DUF7807"/>
    <property type="match status" value="1"/>
</dbReference>
<keyword evidence="1" id="KW-1133">Transmembrane helix</keyword>
<feature type="non-terminal residue" evidence="2">
    <location>
        <position position="1"/>
    </location>
</feature>
<dbReference type="EMBL" id="BTRK01000004">
    <property type="protein sequence ID" value="GMR45086.1"/>
    <property type="molecule type" value="Genomic_DNA"/>
</dbReference>
<evidence type="ECO:0000256" key="1">
    <source>
        <dbReference type="SAM" id="Phobius"/>
    </source>
</evidence>
<keyword evidence="1" id="KW-0472">Membrane</keyword>
<proteinExistence type="predicted"/>
<dbReference type="Proteomes" id="UP001328107">
    <property type="component" value="Unassembled WGS sequence"/>
</dbReference>
<feature type="transmembrane region" description="Helical" evidence="1">
    <location>
        <begin position="49"/>
        <end position="72"/>
    </location>
</feature>
<dbReference type="InterPro" id="IPR056709">
    <property type="entry name" value="DUF7807"/>
</dbReference>
<keyword evidence="1" id="KW-0812">Transmembrane</keyword>
<sequence length="201" mass="22251">THHNTMTKHCCCGVFSITTGAQILAALMVLGAVGSIVSVCVPNAKHTPATRIGTGLSSAVELIAGVLVFLAIRKERAVLMTPILAYAGISLFCIAIAFILCVYGLFDQHSVVPNWIRFLLEHKDEITVATTEEPINPEQYVFVLTVVFTLFAAIAFAFSVWYFSVFHNCFKHLKELERCILAFPTNNWNRFSTRGYGLYQA</sequence>
<gene>
    <name evidence="2" type="ORF">PMAYCL1PPCAC_15281</name>
</gene>
<dbReference type="PANTHER" id="PTHR34851">
    <property type="entry name" value="PROTEIN CBG05235-RELATED"/>
    <property type="match status" value="1"/>
</dbReference>
<comment type="caution">
    <text evidence="2">The sequence shown here is derived from an EMBL/GenBank/DDBJ whole genome shotgun (WGS) entry which is preliminary data.</text>
</comment>
<reference evidence="3" key="1">
    <citation type="submission" date="2022-10" db="EMBL/GenBank/DDBJ databases">
        <title>Genome assembly of Pristionchus species.</title>
        <authorList>
            <person name="Yoshida K."/>
            <person name="Sommer R.J."/>
        </authorList>
    </citation>
    <scope>NUCLEOTIDE SEQUENCE [LARGE SCALE GENOMIC DNA]</scope>
    <source>
        <strain evidence="3">RS5460</strain>
    </source>
</reference>
<name>A0AAN5CIN0_9BILA</name>
<feature type="transmembrane region" description="Helical" evidence="1">
    <location>
        <begin position="12"/>
        <end position="37"/>
    </location>
</feature>
<organism evidence="2 3">
    <name type="scientific">Pristionchus mayeri</name>
    <dbReference type="NCBI Taxonomy" id="1317129"/>
    <lineage>
        <taxon>Eukaryota</taxon>
        <taxon>Metazoa</taxon>
        <taxon>Ecdysozoa</taxon>
        <taxon>Nematoda</taxon>
        <taxon>Chromadorea</taxon>
        <taxon>Rhabditida</taxon>
        <taxon>Rhabditina</taxon>
        <taxon>Diplogasteromorpha</taxon>
        <taxon>Diplogasteroidea</taxon>
        <taxon>Neodiplogasteridae</taxon>
        <taxon>Pristionchus</taxon>
    </lineage>
</organism>
<dbReference type="PANTHER" id="PTHR34851:SF5">
    <property type="entry name" value="MARVEL DOMAIN-CONTAINING PROTEIN"/>
    <property type="match status" value="1"/>
</dbReference>
<feature type="transmembrane region" description="Helical" evidence="1">
    <location>
        <begin position="84"/>
        <end position="106"/>
    </location>
</feature>
<evidence type="ECO:0000313" key="3">
    <source>
        <dbReference type="Proteomes" id="UP001328107"/>
    </source>
</evidence>